<dbReference type="GeneID" id="25152470"/>
<organism evidence="2 3">
    <name type="scientific">Thermococcus eurythermalis</name>
    <dbReference type="NCBI Taxonomy" id="1505907"/>
    <lineage>
        <taxon>Archaea</taxon>
        <taxon>Methanobacteriati</taxon>
        <taxon>Methanobacteriota</taxon>
        <taxon>Thermococci</taxon>
        <taxon>Thermococcales</taxon>
        <taxon>Thermococcaceae</taxon>
        <taxon>Thermococcus</taxon>
    </lineage>
</organism>
<dbReference type="HOGENOM" id="CLU_1623543_0_0_2"/>
<keyword evidence="3" id="KW-1185">Reference proteome</keyword>
<dbReference type="Proteomes" id="UP000029980">
    <property type="component" value="Chromosome"/>
</dbReference>
<keyword evidence="1" id="KW-0812">Transmembrane</keyword>
<proteinExistence type="predicted"/>
<protein>
    <submittedName>
        <fullName evidence="2">Uncharacterized protein</fullName>
    </submittedName>
</protein>
<name>A0A097QSJ7_9EURY</name>
<sequence>MSILDRIFAHQETVVFVYRTGKVKVFKKARDETGAFIINNHKYYPIKDRSTHIFIEGYSNEISSIELIEGDKVKLIGSEDVELIVQSEVLRQIANAGSKWFEKLQNNQYIMIAITVFSLLAVIMLYYKLQNLEKMVQALWTAVQTLQQQLSTVQPQQPNINLP</sequence>
<feature type="transmembrane region" description="Helical" evidence="1">
    <location>
        <begin position="109"/>
        <end position="127"/>
    </location>
</feature>
<evidence type="ECO:0000313" key="3">
    <source>
        <dbReference type="Proteomes" id="UP000029980"/>
    </source>
</evidence>
<keyword evidence="1" id="KW-1133">Transmembrane helix</keyword>
<evidence type="ECO:0000256" key="1">
    <source>
        <dbReference type="SAM" id="Phobius"/>
    </source>
</evidence>
<dbReference type="AlphaFoldDB" id="A0A097QSJ7"/>
<evidence type="ECO:0000313" key="2">
    <source>
        <dbReference type="EMBL" id="AIU69458.1"/>
    </source>
</evidence>
<dbReference type="EMBL" id="CP008887">
    <property type="protein sequence ID" value="AIU69458.1"/>
    <property type="molecule type" value="Genomic_DNA"/>
</dbReference>
<dbReference type="RefSeq" id="WP_050002437.1">
    <property type="nucleotide sequence ID" value="NZ_CP008887.1"/>
</dbReference>
<dbReference type="STRING" id="1505907.TEU_03345"/>
<accession>A0A097QSJ7</accession>
<reference evidence="2 3" key="1">
    <citation type="journal article" date="2015" name="Int. J. Syst. Evol. Microbiol.">
        <title>Thermococcus eurythermalis sp. nov., a conditional piezophilic hyperthermophilic archaeon with a wide temperature range isolated from an oil-immersed chimney in the Guaymas Basin.</title>
        <authorList>
            <person name="Zhao W."/>
            <person name="Zeng X."/>
            <person name="Xiao X."/>
        </authorList>
    </citation>
    <scope>NUCLEOTIDE SEQUENCE [LARGE SCALE GENOMIC DNA]</scope>
    <source>
        <strain evidence="2 3">A501</strain>
    </source>
</reference>
<gene>
    <name evidence="2" type="ORF">TEU_03345</name>
</gene>
<dbReference type="KEGG" id="teu:TEU_03345"/>
<keyword evidence="1" id="KW-0472">Membrane</keyword>